<evidence type="ECO:0000256" key="1">
    <source>
        <dbReference type="SAM" id="MobiDB-lite"/>
    </source>
</evidence>
<evidence type="ECO:0000313" key="4">
    <source>
        <dbReference type="Proteomes" id="UP000663829"/>
    </source>
</evidence>
<dbReference type="EMBL" id="CAJOBC010000592">
    <property type="protein sequence ID" value="CAF3604761.1"/>
    <property type="molecule type" value="Genomic_DNA"/>
</dbReference>
<feature type="region of interest" description="Disordered" evidence="1">
    <location>
        <begin position="137"/>
        <end position="168"/>
    </location>
</feature>
<evidence type="ECO:0000313" key="2">
    <source>
        <dbReference type="EMBL" id="CAF0818505.1"/>
    </source>
</evidence>
<sequence>MQENYGIFNSTRPPDFLQRKRDSTTLIIYFDSKDKISNKPRTYHCPVPPIITVIASKLNSATEPLITPPTPFQFQPRPSPTPSTNSSTKQRPKSFFQRFNDPDSPDNESFKRVARYQARPAESVDIILPSAVTFDNDGVFSSSPSTGEEPKLRRRFTFRRSLKQKATNPLNKEHEKLRLSFTKETFVSFDVDGPRNGSGSRDSTSVGQGGGGKSGTGQNSGSGTIHRRESFLYKCDSDNDLSPKGISRNPSIGSEL</sequence>
<reference evidence="2" key="1">
    <citation type="submission" date="2021-02" db="EMBL/GenBank/DDBJ databases">
        <authorList>
            <person name="Nowell W R."/>
        </authorList>
    </citation>
    <scope>NUCLEOTIDE SEQUENCE</scope>
</reference>
<dbReference type="OrthoDB" id="6111453at2759"/>
<feature type="region of interest" description="Disordered" evidence="1">
    <location>
        <begin position="62"/>
        <end position="109"/>
    </location>
</feature>
<protein>
    <submittedName>
        <fullName evidence="2">Uncharacterized protein</fullName>
    </submittedName>
</protein>
<proteinExistence type="predicted"/>
<feature type="compositionally biased region" description="Basic and acidic residues" evidence="1">
    <location>
        <begin position="226"/>
        <end position="237"/>
    </location>
</feature>
<keyword evidence="4" id="KW-1185">Reference proteome</keyword>
<evidence type="ECO:0000313" key="3">
    <source>
        <dbReference type="EMBL" id="CAF3604761.1"/>
    </source>
</evidence>
<accession>A0A813TZ90</accession>
<dbReference type="Proteomes" id="UP000663829">
    <property type="component" value="Unassembled WGS sequence"/>
</dbReference>
<organism evidence="2 4">
    <name type="scientific">Didymodactylos carnosus</name>
    <dbReference type="NCBI Taxonomy" id="1234261"/>
    <lineage>
        <taxon>Eukaryota</taxon>
        <taxon>Metazoa</taxon>
        <taxon>Spiralia</taxon>
        <taxon>Gnathifera</taxon>
        <taxon>Rotifera</taxon>
        <taxon>Eurotatoria</taxon>
        <taxon>Bdelloidea</taxon>
        <taxon>Philodinida</taxon>
        <taxon>Philodinidae</taxon>
        <taxon>Didymodactylos</taxon>
    </lineage>
</organism>
<dbReference type="AlphaFoldDB" id="A0A813TZ90"/>
<feature type="compositionally biased region" description="Gly residues" evidence="1">
    <location>
        <begin position="207"/>
        <end position="220"/>
    </location>
</feature>
<feature type="compositionally biased region" description="Pro residues" evidence="1">
    <location>
        <begin position="66"/>
        <end position="81"/>
    </location>
</feature>
<dbReference type="Proteomes" id="UP000681722">
    <property type="component" value="Unassembled WGS sequence"/>
</dbReference>
<dbReference type="EMBL" id="CAJNOQ010000592">
    <property type="protein sequence ID" value="CAF0818505.1"/>
    <property type="molecule type" value="Genomic_DNA"/>
</dbReference>
<feature type="compositionally biased region" description="Basic residues" evidence="1">
    <location>
        <begin position="152"/>
        <end position="163"/>
    </location>
</feature>
<name>A0A813TZ90_9BILA</name>
<feature type="region of interest" description="Disordered" evidence="1">
    <location>
        <begin position="190"/>
        <end position="256"/>
    </location>
</feature>
<comment type="caution">
    <text evidence="2">The sequence shown here is derived from an EMBL/GenBank/DDBJ whole genome shotgun (WGS) entry which is preliminary data.</text>
</comment>
<gene>
    <name evidence="2" type="ORF">GPM918_LOCUS4418</name>
    <name evidence="3" type="ORF">SRO942_LOCUS4419</name>
</gene>